<reference evidence="1" key="2">
    <citation type="journal article" date="2022" name="Hortic Res">
        <title>The genome of Dioscorea zingiberensis sheds light on the biosynthesis, origin and evolution of the medicinally important diosgenin saponins.</title>
        <authorList>
            <person name="Li Y."/>
            <person name="Tan C."/>
            <person name="Li Z."/>
            <person name="Guo J."/>
            <person name="Li S."/>
            <person name="Chen X."/>
            <person name="Wang C."/>
            <person name="Dai X."/>
            <person name="Yang H."/>
            <person name="Song W."/>
            <person name="Hou L."/>
            <person name="Xu J."/>
            <person name="Tong Z."/>
            <person name="Xu A."/>
            <person name="Yuan X."/>
            <person name="Wang W."/>
            <person name="Yang Q."/>
            <person name="Chen L."/>
            <person name="Sun Z."/>
            <person name="Wang K."/>
            <person name="Pan B."/>
            <person name="Chen J."/>
            <person name="Bao Y."/>
            <person name="Liu F."/>
            <person name="Qi X."/>
            <person name="Gang D.R."/>
            <person name="Wen J."/>
            <person name="Li J."/>
        </authorList>
    </citation>
    <scope>NUCLEOTIDE SEQUENCE</scope>
    <source>
        <strain evidence="1">Dzin_1.0</strain>
    </source>
</reference>
<keyword evidence="2" id="KW-1185">Reference proteome</keyword>
<dbReference type="EMBL" id="JAGGNH010000002">
    <property type="protein sequence ID" value="KAJ0981637.1"/>
    <property type="molecule type" value="Genomic_DNA"/>
</dbReference>
<reference evidence="1" key="1">
    <citation type="submission" date="2021-03" db="EMBL/GenBank/DDBJ databases">
        <authorList>
            <person name="Li Z."/>
            <person name="Yang C."/>
        </authorList>
    </citation>
    <scope>NUCLEOTIDE SEQUENCE</scope>
    <source>
        <strain evidence="1">Dzin_1.0</strain>
        <tissue evidence="1">Leaf</tissue>
    </source>
</reference>
<evidence type="ECO:0000313" key="1">
    <source>
        <dbReference type="EMBL" id="KAJ0981637.1"/>
    </source>
</evidence>
<organism evidence="1 2">
    <name type="scientific">Dioscorea zingiberensis</name>
    <dbReference type="NCBI Taxonomy" id="325984"/>
    <lineage>
        <taxon>Eukaryota</taxon>
        <taxon>Viridiplantae</taxon>
        <taxon>Streptophyta</taxon>
        <taxon>Embryophyta</taxon>
        <taxon>Tracheophyta</taxon>
        <taxon>Spermatophyta</taxon>
        <taxon>Magnoliopsida</taxon>
        <taxon>Liliopsida</taxon>
        <taxon>Dioscoreales</taxon>
        <taxon>Dioscoreaceae</taxon>
        <taxon>Dioscorea</taxon>
    </lineage>
</organism>
<gene>
    <name evidence="1" type="ORF">J5N97_009892</name>
</gene>
<dbReference type="Proteomes" id="UP001085076">
    <property type="component" value="Miscellaneous, Linkage group lg02"/>
</dbReference>
<dbReference type="AlphaFoldDB" id="A0A9D5CZ58"/>
<evidence type="ECO:0000313" key="2">
    <source>
        <dbReference type="Proteomes" id="UP001085076"/>
    </source>
</evidence>
<accession>A0A9D5CZ58</accession>
<name>A0A9D5CZ58_9LILI</name>
<proteinExistence type="predicted"/>
<comment type="caution">
    <text evidence="1">The sequence shown here is derived from an EMBL/GenBank/DDBJ whole genome shotgun (WGS) entry which is preliminary data.</text>
</comment>
<protein>
    <submittedName>
        <fullName evidence="1">Uncharacterized protein</fullName>
    </submittedName>
</protein>
<sequence length="169" mass="18814">MPAIRTQPTGYDDLFTSGEDQIPGNFVFLESNNARRGGDQDQVSSFMDSSLGLDEPLFGSDLIPPGHLPRFRGYRRSPGGLEEDARDNHFCLLLLRMNQLVVENVDGYVLYRVREGLLEVIGVLFQRLTNDTVSLGGLCMLMSQTCAGFLSLRADFVQDLERDCSSTQT</sequence>